<keyword evidence="1" id="KW-0472">Membrane</keyword>
<dbReference type="AlphaFoldDB" id="A0A8D9EFC9"/>
<evidence type="ECO:0000256" key="1">
    <source>
        <dbReference type="SAM" id="Phobius"/>
    </source>
</evidence>
<dbReference type="EMBL" id="HBUF01524251">
    <property type="protein sequence ID" value="CAG6749730.1"/>
    <property type="molecule type" value="Transcribed_RNA"/>
</dbReference>
<evidence type="ECO:0000313" key="2">
    <source>
        <dbReference type="EMBL" id="CAG6749730.1"/>
    </source>
</evidence>
<feature type="transmembrane region" description="Helical" evidence="1">
    <location>
        <begin position="68"/>
        <end position="97"/>
    </location>
</feature>
<accession>A0A8D9EFC9</accession>
<organism evidence="2">
    <name type="scientific">Cacopsylla melanoneura</name>
    <dbReference type="NCBI Taxonomy" id="428564"/>
    <lineage>
        <taxon>Eukaryota</taxon>
        <taxon>Metazoa</taxon>
        <taxon>Ecdysozoa</taxon>
        <taxon>Arthropoda</taxon>
        <taxon>Hexapoda</taxon>
        <taxon>Insecta</taxon>
        <taxon>Pterygota</taxon>
        <taxon>Neoptera</taxon>
        <taxon>Paraneoptera</taxon>
        <taxon>Hemiptera</taxon>
        <taxon>Sternorrhyncha</taxon>
        <taxon>Psylloidea</taxon>
        <taxon>Psyllidae</taxon>
        <taxon>Psyllinae</taxon>
        <taxon>Cacopsylla</taxon>
    </lineage>
</organism>
<proteinExistence type="predicted"/>
<keyword evidence="1" id="KW-1133">Transmembrane helix</keyword>
<protein>
    <submittedName>
        <fullName evidence="2">Uncharacterized protein</fullName>
    </submittedName>
</protein>
<name>A0A8D9EFC9_9HEMI</name>
<reference evidence="2" key="1">
    <citation type="submission" date="2021-05" db="EMBL/GenBank/DDBJ databases">
        <authorList>
            <person name="Alioto T."/>
            <person name="Alioto T."/>
            <person name="Gomez Garrido J."/>
        </authorList>
    </citation>
    <scope>NUCLEOTIDE SEQUENCE</scope>
</reference>
<feature type="transmembrane region" description="Helical" evidence="1">
    <location>
        <begin position="12"/>
        <end position="30"/>
    </location>
</feature>
<keyword evidence="1" id="KW-0812">Transmembrane</keyword>
<sequence>MFIQCSGENFPYLLIPFQIFNILTSIFFVLSQTSPYSNLLFLSNLPLPLFFSLSHKPPLPLPLSPVSFYIPLLCIYIMYCIVCSQIGTDGVSMVILFNMGNMGRKNFSLPRS</sequence>